<dbReference type="EMBL" id="JMIY01000008">
    <property type="protein sequence ID" value="KCZ70351.1"/>
    <property type="molecule type" value="Genomic_DNA"/>
</dbReference>
<comment type="caution">
    <text evidence="2">The sequence shown here is derived from an EMBL/GenBank/DDBJ whole genome shotgun (WGS) entry which is preliminary data.</text>
</comment>
<keyword evidence="1" id="KW-0812">Transmembrane</keyword>
<keyword evidence="1" id="KW-1133">Transmembrane helix</keyword>
<feature type="transmembrane region" description="Helical" evidence="1">
    <location>
        <begin position="6"/>
        <end position="30"/>
    </location>
</feature>
<dbReference type="RefSeq" id="WP_048093836.1">
    <property type="nucleotide sequence ID" value="NZ_JMIY01000008.1"/>
</dbReference>
<reference evidence="2 3" key="1">
    <citation type="journal article" date="2013" name="Nature">
        <title>Anaerobic oxidation of methane coupled to nitrate reduction in a novel archaeal lineage.</title>
        <authorList>
            <person name="Haroon M.F."/>
            <person name="Hu S."/>
            <person name="Shi Y."/>
            <person name="Imelfort M."/>
            <person name="Keller J."/>
            <person name="Hugenholtz P."/>
            <person name="Yuan Z."/>
            <person name="Tyson G.W."/>
        </authorList>
    </citation>
    <scope>NUCLEOTIDE SEQUENCE [LARGE SCALE GENOMIC DNA]</scope>
    <source>
        <strain evidence="2 3">ANME-2d</strain>
    </source>
</reference>
<accession>A0A062UTH9</accession>
<name>A0A062UTH9_9EURY</name>
<keyword evidence="1" id="KW-0472">Membrane</keyword>
<feature type="non-terminal residue" evidence="2">
    <location>
        <position position="113"/>
    </location>
</feature>
<evidence type="ECO:0000313" key="2">
    <source>
        <dbReference type="EMBL" id="KCZ70351.1"/>
    </source>
</evidence>
<dbReference type="AlphaFoldDB" id="A0A062UTH9"/>
<keyword evidence="3" id="KW-1185">Reference proteome</keyword>
<sequence length="113" mass="12677">MDHRPFTSYIVIALILVSIFSPAATASIVYGPVKFERTNGAPATVQDNFSLSRINGNYTLYIQNGDEENNQSSSSLIRLNGETVVRTNEFNQNIRLIEKNISVQEKNELEIQV</sequence>
<proteinExistence type="predicted"/>
<gene>
    <name evidence="2" type="ORF">ANME2D_03266</name>
</gene>
<dbReference type="OrthoDB" id="104719at2157"/>
<dbReference type="Proteomes" id="UP000027153">
    <property type="component" value="Unassembled WGS sequence"/>
</dbReference>
<protein>
    <submittedName>
        <fullName evidence="2">Uncharacterized protein</fullName>
    </submittedName>
</protein>
<evidence type="ECO:0000313" key="3">
    <source>
        <dbReference type="Proteomes" id="UP000027153"/>
    </source>
</evidence>
<evidence type="ECO:0000256" key="1">
    <source>
        <dbReference type="SAM" id="Phobius"/>
    </source>
</evidence>
<organism evidence="2 3">
    <name type="scientific">Candidatus Methanoperedens nitratireducens</name>
    <dbReference type="NCBI Taxonomy" id="1392998"/>
    <lineage>
        <taxon>Archaea</taxon>
        <taxon>Methanobacteriati</taxon>
        <taxon>Methanobacteriota</taxon>
        <taxon>Stenosarchaea group</taxon>
        <taxon>Methanomicrobia</taxon>
        <taxon>Methanosarcinales</taxon>
        <taxon>ANME-2 cluster</taxon>
        <taxon>Candidatus Methanoperedentaceae</taxon>
        <taxon>Candidatus Methanoperedens</taxon>
    </lineage>
</organism>